<evidence type="ECO:0000256" key="2">
    <source>
        <dbReference type="ARBA" id="ARBA00023242"/>
    </source>
</evidence>
<keyword evidence="3" id="KW-0808">Transferase</keyword>
<comment type="pathway">
    <text evidence="3">Protein modification; protein ubiquitination.</text>
</comment>
<evidence type="ECO:0000256" key="3">
    <source>
        <dbReference type="RuleBase" id="RU367101"/>
    </source>
</evidence>
<dbReference type="GeneID" id="14909405"/>
<dbReference type="OrthoDB" id="687049at2759"/>
<keyword evidence="3" id="KW-0227">DNA damage</keyword>
<keyword evidence="2 3" id="KW-0539">Nucleus</keyword>
<keyword evidence="3" id="KW-0833">Ubl conjugation pathway</keyword>
<dbReference type="PROSITE" id="PS51698">
    <property type="entry name" value="U_BOX"/>
    <property type="match status" value="1"/>
</dbReference>
<comment type="catalytic activity">
    <reaction evidence="3">
        <text>S-ubiquitinyl-[E2 ubiquitin-conjugating enzyme]-L-cysteine + [acceptor protein]-L-lysine = [E2 ubiquitin-conjugating enzyme]-L-cysteine + N(6)-ubiquitinyl-[acceptor protein]-L-lysine.</text>
        <dbReference type="EC" id="2.3.2.27"/>
    </reaction>
</comment>
<dbReference type="RefSeq" id="XP_004037217.1">
    <property type="nucleotide sequence ID" value="XM_004037169.1"/>
</dbReference>
<dbReference type="SUPFAM" id="SSF57850">
    <property type="entry name" value="RING/U-box"/>
    <property type="match status" value="1"/>
</dbReference>
<keyword evidence="3" id="KW-0234">DNA repair</keyword>
<comment type="subcellular location">
    <subcellularLocation>
        <location evidence="1 3">Nucleus</location>
    </subcellularLocation>
</comment>
<organism evidence="5 6">
    <name type="scientific">Ichthyophthirius multifiliis</name>
    <name type="common">White spot disease agent</name>
    <name type="synonym">Ich</name>
    <dbReference type="NCBI Taxonomy" id="5932"/>
    <lineage>
        <taxon>Eukaryota</taxon>
        <taxon>Sar</taxon>
        <taxon>Alveolata</taxon>
        <taxon>Ciliophora</taxon>
        <taxon>Intramacronucleata</taxon>
        <taxon>Oligohymenophorea</taxon>
        <taxon>Hymenostomatida</taxon>
        <taxon>Ophryoglenina</taxon>
        <taxon>Ichthyophthirius</taxon>
    </lineage>
</organism>
<feature type="domain" description="U-box" evidence="4">
    <location>
        <begin position="1"/>
        <end position="75"/>
    </location>
</feature>
<dbReference type="InterPro" id="IPR003613">
    <property type="entry name" value="Ubox_domain"/>
</dbReference>
<dbReference type="GO" id="GO:0000974">
    <property type="term" value="C:Prp19 complex"/>
    <property type="evidence" value="ECO:0007669"/>
    <property type="project" value="UniProtKB-UniRule"/>
</dbReference>
<dbReference type="eggNOG" id="KOG0289">
    <property type="taxonomic scope" value="Eukaryota"/>
</dbReference>
<dbReference type="CDD" id="cd16656">
    <property type="entry name" value="RING-Ubox_PRP19"/>
    <property type="match status" value="1"/>
</dbReference>
<protein>
    <recommendedName>
        <fullName evidence="3">Pre-mRNA-processing factor 19</fullName>
        <ecNumber evidence="3">2.3.2.27</ecNumber>
    </recommendedName>
</protein>
<dbReference type="InterPro" id="IPR055340">
    <property type="entry name" value="RING-Ubox_PRP19"/>
</dbReference>
<evidence type="ECO:0000313" key="5">
    <source>
        <dbReference type="EMBL" id="EGR33231.1"/>
    </source>
</evidence>
<dbReference type="GO" id="GO:0005737">
    <property type="term" value="C:cytoplasm"/>
    <property type="evidence" value="ECO:0007669"/>
    <property type="project" value="TreeGrafter"/>
</dbReference>
<dbReference type="EC" id="2.3.2.27" evidence="3"/>
<keyword evidence="3" id="KW-0747">Spliceosome</keyword>
<keyword evidence="6" id="KW-1185">Reference proteome</keyword>
<evidence type="ECO:0000256" key="1">
    <source>
        <dbReference type="ARBA" id="ARBA00004123"/>
    </source>
</evidence>
<comment type="subunit">
    <text evidence="3">Homotetramer.</text>
</comment>
<dbReference type="GO" id="GO:0071006">
    <property type="term" value="C:U2-type catalytic step 1 spliceosome"/>
    <property type="evidence" value="ECO:0007669"/>
    <property type="project" value="TreeGrafter"/>
</dbReference>
<gene>
    <name evidence="5" type="ORF">IMG5_058510</name>
</gene>
<accession>G0QNG9</accession>
<dbReference type="PANTHER" id="PTHR43995:SF1">
    <property type="entry name" value="PRE-MRNA-PROCESSING FACTOR 19"/>
    <property type="match status" value="1"/>
</dbReference>
<sequence length="75" mass="8798">MSWNYCSITGEQLTDPVISKKTGHIYERRIIEKYIEQSGTDPITNQQLTKEDLLPVQTTLQKNPDHQHVHQYLVF</sequence>
<dbReference type="Pfam" id="PF04564">
    <property type="entry name" value="U-box"/>
    <property type="match status" value="1"/>
</dbReference>
<dbReference type="Proteomes" id="UP000008983">
    <property type="component" value="Unassembled WGS sequence"/>
</dbReference>
<dbReference type="PANTHER" id="PTHR43995">
    <property type="entry name" value="PRE-MRNA-PROCESSING FACTOR 19"/>
    <property type="match status" value="1"/>
</dbReference>
<keyword evidence="3" id="KW-0508">mRNA splicing</keyword>
<dbReference type="GO" id="GO:0006281">
    <property type="term" value="P:DNA repair"/>
    <property type="evidence" value="ECO:0007669"/>
    <property type="project" value="UniProtKB-KW"/>
</dbReference>
<dbReference type="AlphaFoldDB" id="G0QNG9"/>
<dbReference type="InParanoid" id="G0QNG9"/>
<dbReference type="STRING" id="857967.G0QNG9"/>
<dbReference type="InterPro" id="IPR038959">
    <property type="entry name" value="Prp19"/>
</dbReference>
<dbReference type="GO" id="GO:0061630">
    <property type="term" value="F:ubiquitin protein ligase activity"/>
    <property type="evidence" value="ECO:0007669"/>
    <property type="project" value="UniProtKB-UniRule"/>
</dbReference>
<evidence type="ECO:0000259" key="4">
    <source>
        <dbReference type="PROSITE" id="PS51698"/>
    </source>
</evidence>
<dbReference type="EMBL" id="GL983488">
    <property type="protein sequence ID" value="EGR33231.1"/>
    <property type="molecule type" value="Genomic_DNA"/>
</dbReference>
<comment type="function">
    <text evidence="3">Ubiquitin-protein ligase which is mainly involved pre-mRNA splicing and DNA repair. Required for pre-mRNA splicing as component of the spliceosome.</text>
</comment>
<dbReference type="FunFam" id="3.30.40.10:FF:000027">
    <property type="entry name" value="Pre-mRNA-processing factor 19, putative"/>
    <property type="match status" value="1"/>
</dbReference>
<reference evidence="5 6" key="1">
    <citation type="submission" date="2011-07" db="EMBL/GenBank/DDBJ databases">
        <authorList>
            <person name="Coyne R."/>
            <person name="Brami D."/>
            <person name="Johnson J."/>
            <person name="Hostetler J."/>
            <person name="Hannick L."/>
            <person name="Clark T."/>
            <person name="Cassidy-Hanley D."/>
            <person name="Inman J."/>
        </authorList>
    </citation>
    <scope>NUCLEOTIDE SEQUENCE [LARGE SCALE GENOMIC DNA]</scope>
    <source>
        <strain evidence="5 6">G5</strain>
    </source>
</reference>
<name>G0QNG9_ICHMU</name>
<proteinExistence type="inferred from homology"/>
<dbReference type="Gene3D" id="3.30.40.10">
    <property type="entry name" value="Zinc/RING finger domain, C3HC4 (zinc finger)"/>
    <property type="match status" value="1"/>
</dbReference>
<dbReference type="GO" id="GO:0070534">
    <property type="term" value="P:protein K63-linked ubiquitination"/>
    <property type="evidence" value="ECO:0007669"/>
    <property type="project" value="UniProtKB-UniRule"/>
</dbReference>
<evidence type="ECO:0000313" key="6">
    <source>
        <dbReference type="Proteomes" id="UP000008983"/>
    </source>
</evidence>
<dbReference type="UniPathway" id="UPA00143"/>
<dbReference type="SMART" id="SM00504">
    <property type="entry name" value="Ubox"/>
    <property type="match status" value="1"/>
</dbReference>
<comment type="similarity">
    <text evidence="3">Belongs to the WD repeat PRP19 family.</text>
</comment>
<dbReference type="InterPro" id="IPR013083">
    <property type="entry name" value="Znf_RING/FYVE/PHD"/>
</dbReference>
<dbReference type="GO" id="GO:0000398">
    <property type="term" value="P:mRNA splicing, via spliceosome"/>
    <property type="evidence" value="ECO:0007669"/>
    <property type="project" value="InterPro"/>
</dbReference>
<keyword evidence="3" id="KW-0507">mRNA processing</keyword>